<dbReference type="InterPro" id="IPR001646">
    <property type="entry name" value="5peptide_repeat"/>
</dbReference>
<evidence type="ECO:0000313" key="2">
    <source>
        <dbReference type="EMBL" id="NQE37176.1"/>
    </source>
</evidence>
<evidence type="ECO:0000256" key="1">
    <source>
        <dbReference type="SAM" id="Phobius"/>
    </source>
</evidence>
<keyword evidence="1" id="KW-0472">Membrane</keyword>
<dbReference type="Pfam" id="PF00805">
    <property type="entry name" value="Pentapeptide"/>
    <property type="match status" value="1"/>
</dbReference>
<sequence>MPKDFSGKNLRGHNFKGQNLTGAKFVGADIRGANFTDAILREADFTRAKAGLQQRWTIFLVTVSLFLSVISGLIAGFASFWVAFFFTPDAIKQYTIIPGVLVLIVLAIFFMATIAIANHS</sequence>
<keyword evidence="3" id="KW-1185">Reference proteome</keyword>
<feature type="transmembrane region" description="Helical" evidence="1">
    <location>
        <begin position="96"/>
        <end position="117"/>
    </location>
</feature>
<protein>
    <recommendedName>
        <fullName evidence="4">Pentapeptide repeat-containing protein</fullName>
    </recommendedName>
</protein>
<keyword evidence="1" id="KW-1133">Transmembrane helix</keyword>
<comment type="caution">
    <text evidence="2">The sequence shown here is derived from an EMBL/GenBank/DDBJ whole genome shotgun (WGS) entry which is preliminary data.</text>
</comment>
<feature type="transmembrane region" description="Helical" evidence="1">
    <location>
        <begin position="56"/>
        <end position="84"/>
    </location>
</feature>
<evidence type="ECO:0008006" key="4">
    <source>
        <dbReference type="Google" id="ProtNLM"/>
    </source>
</evidence>
<gene>
    <name evidence="2" type="ORF">E5S67_04944</name>
</gene>
<proteinExistence type="predicted"/>
<dbReference type="PANTHER" id="PTHR47200:SF2">
    <property type="entry name" value="THYLAKOID LUMENAL 15 KDA PROTEIN 1, CHLOROPLASTIC"/>
    <property type="match status" value="1"/>
</dbReference>
<dbReference type="EMBL" id="SRRZ01000116">
    <property type="protein sequence ID" value="NQE37176.1"/>
    <property type="molecule type" value="Genomic_DNA"/>
</dbReference>
<dbReference type="RefSeq" id="WP_216670694.1">
    <property type="nucleotide sequence ID" value="NZ_CAWPPK010000020.1"/>
</dbReference>
<organism evidence="2 3">
    <name type="scientific">Microcoleus asticus IPMA8</name>
    <dbReference type="NCBI Taxonomy" id="2563858"/>
    <lineage>
        <taxon>Bacteria</taxon>
        <taxon>Bacillati</taxon>
        <taxon>Cyanobacteriota</taxon>
        <taxon>Cyanophyceae</taxon>
        <taxon>Oscillatoriophycideae</taxon>
        <taxon>Oscillatoriales</taxon>
        <taxon>Microcoleaceae</taxon>
        <taxon>Microcoleus</taxon>
        <taxon>Microcoleus asticus</taxon>
    </lineage>
</organism>
<dbReference type="InterPro" id="IPR044213">
    <property type="entry name" value="At2g44920-like"/>
</dbReference>
<name>A0ABX2D3N8_9CYAN</name>
<dbReference type="Proteomes" id="UP000702425">
    <property type="component" value="Unassembled WGS sequence"/>
</dbReference>
<evidence type="ECO:0000313" key="3">
    <source>
        <dbReference type="Proteomes" id="UP000702425"/>
    </source>
</evidence>
<accession>A0ABX2D3N8</accession>
<keyword evidence="1" id="KW-0812">Transmembrane</keyword>
<reference evidence="2 3" key="1">
    <citation type="journal article" date="2020" name="Sci. Rep.">
        <title>A novel cyanobacterial geosmin producer, revising GeoA distribution and dispersion patterns in Bacteria.</title>
        <authorList>
            <person name="Churro C."/>
            <person name="Semedo-Aguiar A.P."/>
            <person name="Silva A.D."/>
            <person name="Pereira-Leal J.B."/>
            <person name="Leite R.B."/>
        </authorList>
    </citation>
    <scope>NUCLEOTIDE SEQUENCE [LARGE SCALE GENOMIC DNA]</scope>
    <source>
        <strain evidence="2 3">IPMA8</strain>
    </source>
</reference>
<dbReference type="PANTHER" id="PTHR47200">
    <property type="entry name" value="THYLAKOID LUMENAL 15 KDA PROTEIN 1, CHLOROPLASTIC"/>
    <property type="match status" value="1"/>
</dbReference>